<dbReference type="Pfam" id="PF13520">
    <property type="entry name" value="AA_permease_2"/>
    <property type="match status" value="1"/>
</dbReference>
<dbReference type="RefSeq" id="XP_024721700.1">
    <property type="nucleotide sequence ID" value="XM_024866600.1"/>
</dbReference>
<dbReference type="PANTHER" id="PTHR45649:SF1">
    <property type="entry name" value="TRANSPORTER, PUTATIVE (EUROFUNG)-RELATED"/>
    <property type="match status" value="1"/>
</dbReference>
<feature type="transmembrane region" description="Helical" evidence="6">
    <location>
        <begin position="81"/>
        <end position="107"/>
    </location>
</feature>
<gene>
    <name evidence="7" type="ORF">M430DRAFT_34710</name>
</gene>
<feature type="transmembrane region" description="Helical" evidence="6">
    <location>
        <begin position="176"/>
        <end position="195"/>
    </location>
</feature>
<sequence length="530" mass="56853">MAFKDGELSVEESPVSPHRLTIAAGSTSQDQADMAGVGKKQRFTRNFGFISMLGFTTTMMCSWEAVFFSNSTAMSNGGSVTLVYGFIFCFFGSLATAASLAEMVSMFPTSGGQYHFVAMLAPKKYSVFLSWITGWVSTIGWNANSAAGVFFGATMIQGLLVLNDSNYGAPRWQGTLIMWAALLLVLIVNTVGAKILPKIEGFILIIHTLGFFAVLIPLVYLAPHGSAADVFKNFIDAGDTSGYSSGGLAFFVGIISTNLPFIGYDGPIHMAEEVVNASTIVPWSMICTILLNGTLGLAMVIAFCFCLGDLETALTSPTGYDFIEVFYNATNSTGGTSAMTAPLITLVICATFGFLASSSRQTWAFARDQGLPFSNFLSHVNTRTALPLNAVIFCATVTAIICIINIASTVAFNAIVSLTIAGLYTSYFIPITLLAIKRSREPSSIVWGPWTLGPAGLIINILSMCFLIISIVFSFFPPVVPVTLISMNWSALVFGGGVIIGLVFYAIWGRKNYHGPIFERGVMPTDQYGQ</sequence>
<feature type="transmembrane region" description="Helical" evidence="6">
    <location>
        <begin position="489"/>
        <end position="508"/>
    </location>
</feature>
<dbReference type="InterPro" id="IPR002293">
    <property type="entry name" value="AA/rel_permease1"/>
</dbReference>
<feature type="transmembrane region" description="Helical" evidence="6">
    <location>
        <begin position="202"/>
        <end position="222"/>
    </location>
</feature>
<feature type="transmembrane region" description="Helical" evidence="6">
    <location>
        <begin position="47"/>
        <end position="69"/>
    </location>
</feature>
<dbReference type="InParanoid" id="A0A2T3B471"/>
<dbReference type="PIRSF" id="PIRSF006060">
    <property type="entry name" value="AA_transporter"/>
    <property type="match status" value="1"/>
</dbReference>
<evidence type="ECO:0000256" key="2">
    <source>
        <dbReference type="ARBA" id="ARBA00022448"/>
    </source>
</evidence>
<dbReference type="EMBL" id="KZ679010">
    <property type="protein sequence ID" value="PSS20430.1"/>
    <property type="molecule type" value="Genomic_DNA"/>
</dbReference>
<keyword evidence="8" id="KW-1185">Reference proteome</keyword>
<evidence type="ECO:0008006" key="9">
    <source>
        <dbReference type="Google" id="ProtNLM"/>
    </source>
</evidence>
<dbReference type="OrthoDB" id="3257095at2759"/>
<evidence type="ECO:0000313" key="7">
    <source>
        <dbReference type="EMBL" id="PSS20430.1"/>
    </source>
</evidence>
<dbReference type="AlphaFoldDB" id="A0A2T3B471"/>
<accession>A0A2T3B471</accession>
<organism evidence="7 8">
    <name type="scientific">Amorphotheca resinae ATCC 22711</name>
    <dbReference type="NCBI Taxonomy" id="857342"/>
    <lineage>
        <taxon>Eukaryota</taxon>
        <taxon>Fungi</taxon>
        <taxon>Dikarya</taxon>
        <taxon>Ascomycota</taxon>
        <taxon>Pezizomycotina</taxon>
        <taxon>Leotiomycetes</taxon>
        <taxon>Helotiales</taxon>
        <taxon>Amorphothecaceae</taxon>
        <taxon>Amorphotheca</taxon>
    </lineage>
</organism>
<evidence type="ECO:0000256" key="5">
    <source>
        <dbReference type="ARBA" id="ARBA00023136"/>
    </source>
</evidence>
<evidence type="ECO:0000256" key="3">
    <source>
        <dbReference type="ARBA" id="ARBA00022692"/>
    </source>
</evidence>
<keyword evidence="4 6" id="KW-1133">Transmembrane helix</keyword>
<evidence type="ECO:0000256" key="1">
    <source>
        <dbReference type="ARBA" id="ARBA00004141"/>
    </source>
</evidence>
<feature type="transmembrane region" description="Helical" evidence="6">
    <location>
        <begin position="128"/>
        <end position="156"/>
    </location>
</feature>
<feature type="transmembrane region" description="Helical" evidence="6">
    <location>
        <begin position="386"/>
        <end position="408"/>
    </location>
</feature>
<feature type="transmembrane region" description="Helical" evidence="6">
    <location>
        <begin position="242"/>
        <end position="262"/>
    </location>
</feature>
<dbReference type="STRING" id="857342.A0A2T3B471"/>
<feature type="transmembrane region" description="Helical" evidence="6">
    <location>
        <begin position="457"/>
        <end position="477"/>
    </location>
</feature>
<dbReference type="GeneID" id="36574681"/>
<dbReference type="PANTHER" id="PTHR45649">
    <property type="entry name" value="AMINO-ACID PERMEASE BAT1"/>
    <property type="match status" value="1"/>
</dbReference>
<dbReference type="Proteomes" id="UP000241818">
    <property type="component" value="Unassembled WGS sequence"/>
</dbReference>
<evidence type="ECO:0000256" key="4">
    <source>
        <dbReference type="ARBA" id="ARBA00022989"/>
    </source>
</evidence>
<keyword evidence="3 6" id="KW-0812">Transmembrane</keyword>
<keyword evidence="5 6" id="KW-0472">Membrane</keyword>
<dbReference type="GO" id="GO:0016020">
    <property type="term" value="C:membrane"/>
    <property type="evidence" value="ECO:0007669"/>
    <property type="project" value="UniProtKB-SubCell"/>
</dbReference>
<proteinExistence type="predicted"/>
<name>A0A2T3B471_AMORE</name>
<feature type="transmembrane region" description="Helical" evidence="6">
    <location>
        <begin position="338"/>
        <end position="357"/>
    </location>
</feature>
<keyword evidence="2" id="KW-0813">Transport</keyword>
<evidence type="ECO:0000313" key="8">
    <source>
        <dbReference type="Proteomes" id="UP000241818"/>
    </source>
</evidence>
<reference evidence="7 8" key="1">
    <citation type="journal article" date="2018" name="New Phytol.">
        <title>Comparative genomics and transcriptomics depict ericoid mycorrhizal fungi as versatile saprotrophs and plant mutualists.</title>
        <authorList>
            <person name="Martino E."/>
            <person name="Morin E."/>
            <person name="Grelet G.A."/>
            <person name="Kuo A."/>
            <person name="Kohler A."/>
            <person name="Daghino S."/>
            <person name="Barry K.W."/>
            <person name="Cichocki N."/>
            <person name="Clum A."/>
            <person name="Dockter R.B."/>
            <person name="Hainaut M."/>
            <person name="Kuo R.C."/>
            <person name="LaButti K."/>
            <person name="Lindahl B.D."/>
            <person name="Lindquist E.A."/>
            <person name="Lipzen A."/>
            <person name="Khouja H.R."/>
            <person name="Magnuson J."/>
            <person name="Murat C."/>
            <person name="Ohm R.A."/>
            <person name="Singer S.W."/>
            <person name="Spatafora J.W."/>
            <person name="Wang M."/>
            <person name="Veneault-Fourrey C."/>
            <person name="Henrissat B."/>
            <person name="Grigoriev I.V."/>
            <person name="Martin F.M."/>
            <person name="Perotto S."/>
        </authorList>
    </citation>
    <scope>NUCLEOTIDE SEQUENCE [LARGE SCALE GENOMIC DNA]</scope>
    <source>
        <strain evidence="7 8">ATCC 22711</strain>
    </source>
</reference>
<dbReference type="GO" id="GO:0022857">
    <property type="term" value="F:transmembrane transporter activity"/>
    <property type="evidence" value="ECO:0007669"/>
    <property type="project" value="InterPro"/>
</dbReference>
<feature type="transmembrane region" description="Helical" evidence="6">
    <location>
        <begin position="283"/>
        <end position="310"/>
    </location>
</feature>
<feature type="transmembrane region" description="Helical" evidence="6">
    <location>
        <begin position="414"/>
        <end position="436"/>
    </location>
</feature>
<dbReference type="Gene3D" id="1.20.1740.10">
    <property type="entry name" value="Amino acid/polyamine transporter I"/>
    <property type="match status" value="1"/>
</dbReference>
<comment type="subcellular location">
    <subcellularLocation>
        <location evidence="1">Membrane</location>
        <topology evidence="1">Multi-pass membrane protein</topology>
    </subcellularLocation>
</comment>
<evidence type="ECO:0000256" key="6">
    <source>
        <dbReference type="SAM" id="Phobius"/>
    </source>
</evidence>
<protein>
    <recommendedName>
        <fullName evidence="9">Amino acid permease/ SLC12A domain-containing protein</fullName>
    </recommendedName>
</protein>